<dbReference type="GO" id="GO:0016798">
    <property type="term" value="F:hydrolase activity, acting on glycosyl bonds"/>
    <property type="evidence" value="ECO:0007669"/>
    <property type="project" value="UniProtKB-KW"/>
</dbReference>
<dbReference type="PANTHER" id="PTHR43752:SF2">
    <property type="entry name" value="BNR_ASP-BOX REPEAT FAMILY PROTEIN"/>
    <property type="match status" value="1"/>
</dbReference>
<dbReference type="CDD" id="cd15482">
    <property type="entry name" value="Sialidase_non-viral"/>
    <property type="match status" value="1"/>
</dbReference>
<proteinExistence type="predicted"/>
<evidence type="ECO:0000313" key="4">
    <source>
        <dbReference type="Proteomes" id="UP001161691"/>
    </source>
</evidence>
<dbReference type="InterPro" id="IPR011040">
    <property type="entry name" value="Sialidase"/>
</dbReference>
<gene>
    <name evidence="3" type="ORF">KB449_23740</name>
</gene>
<feature type="domain" description="Sialidase" evidence="2">
    <location>
        <begin position="90"/>
        <end position="318"/>
    </location>
</feature>
<dbReference type="Proteomes" id="UP001161691">
    <property type="component" value="Unassembled WGS sequence"/>
</dbReference>
<keyword evidence="3" id="KW-0378">Hydrolase</keyword>
<keyword evidence="4" id="KW-1185">Reference proteome</keyword>
<reference evidence="3" key="1">
    <citation type="submission" date="2023-04" db="EMBL/GenBank/DDBJ databases">
        <title>Comparative genomic analysis of Cohnella hashimotonis sp. nov., isolated from the International Space Station.</title>
        <authorList>
            <person name="Venkateswaran K."/>
            <person name="Simpson A."/>
        </authorList>
    </citation>
    <scope>NUCLEOTIDE SEQUENCE</scope>
    <source>
        <strain evidence="3">F6_2S_P_1</strain>
    </source>
</reference>
<comment type="caution">
    <text evidence="3">The sequence shown here is derived from an EMBL/GenBank/DDBJ whole genome shotgun (WGS) entry which is preliminary data.</text>
</comment>
<feature type="compositionally biased region" description="Basic and acidic residues" evidence="1">
    <location>
        <begin position="179"/>
        <end position="188"/>
    </location>
</feature>
<accession>A0ABT6TMP5</accession>
<organism evidence="3 4">
    <name type="scientific">Cohnella hashimotonis</name>
    <dbReference type="NCBI Taxonomy" id="2826895"/>
    <lineage>
        <taxon>Bacteria</taxon>
        <taxon>Bacillati</taxon>
        <taxon>Bacillota</taxon>
        <taxon>Bacilli</taxon>
        <taxon>Bacillales</taxon>
        <taxon>Paenibacillaceae</taxon>
        <taxon>Cohnella</taxon>
    </lineage>
</organism>
<feature type="region of interest" description="Disordered" evidence="1">
    <location>
        <begin position="179"/>
        <end position="200"/>
    </location>
</feature>
<sequence>MNRIRLVHRDHLSCEPILRRCPNGELICVGQVGDITEPAPGNRVVVFHSKDNGETWSEPFSIYPEDGQAVYATELMLLDGVFYAFLTLHNGHFVNWQCTTMQSRDNGYTWEDIGIHPALPNFSFARGMIRLSNGDIVIPYQHYPISPEENDRLAQSGLKIWEARISHVENGVLISKDNGRTYTRHEGPRTPIKGKGQPKWNWPEPTLAELSDGTLVMLLRVNESGCLWRSESRDGGAGWSAAERTDIPNPSNKPKLIAMPGGRIALIHTPNGRHGMLERTPLAVWISDDDMRTWGYKRIVSDFPGGLCYADGICEEGGRHIRFTIEHSRFNILFVDHEVELETAAEAKVEV</sequence>
<keyword evidence="3" id="KW-0326">Glycosidase</keyword>
<name>A0ABT6TMP5_9BACL</name>
<evidence type="ECO:0000256" key="1">
    <source>
        <dbReference type="SAM" id="MobiDB-lite"/>
    </source>
</evidence>
<dbReference type="Gene3D" id="2.120.10.10">
    <property type="match status" value="1"/>
</dbReference>
<dbReference type="Pfam" id="PF13088">
    <property type="entry name" value="BNR_2"/>
    <property type="match status" value="1"/>
</dbReference>
<dbReference type="RefSeq" id="WP_282910722.1">
    <property type="nucleotide sequence ID" value="NZ_JAGRPV010000001.1"/>
</dbReference>
<dbReference type="PANTHER" id="PTHR43752">
    <property type="entry name" value="BNR/ASP-BOX REPEAT FAMILY PROTEIN"/>
    <property type="match status" value="1"/>
</dbReference>
<evidence type="ECO:0000313" key="3">
    <source>
        <dbReference type="EMBL" id="MDI4647984.1"/>
    </source>
</evidence>
<protein>
    <submittedName>
        <fullName evidence="3">Sialidase family protein</fullName>
        <ecNumber evidence="3">3.2.1.-</ecNumber>
    </submittedName>
</protein>
<feature type="region of interest" description="Disordered" evidence="1">
    <location>
        <begin position="233"/>
        <end position="253"/>
    </location>
</feature>
<dbReference type="InterPro" id="IPR036278">
    <property type="entry name" value="Sialidase_sf"/>
</dbReference>
<evidence type="ECO:0000259" key="2">
    <source>
        <dbReference type="Pfam" id="PF13088"/>
    </source>
</evidence>
<dbReference type="SUPFAM" id="SSF50939">
    <property type="entry name" value="Sialidases"/>
    <property type="match status" value="1"/>
</dbReference>
<dbReference type="EC" id="3.2.1.-" evidence="3"/>
<dbReference type="EMBL" id="JAGRPV010000001">
    <property type="protein sequence ID" value="MDI4647984.1"/>
    <property type="molecule type" value="Genomic_DNA"/>
</dbReference>